<comment type="caution">
    <text evidence="2">The sequence shown here is derived from an EMBL/GenBank/DDBJ whole genome shotgun (WGS) entry which is preliminary data.</text>
</comment>
<proteinExistence type="predicted"/>
<dbReference type="OrthoDB" id="432234at2759"/>
<sequence length="122" mass="13860">MLVSRARAPHVTHFYSYKFQAGGYRQSEESSQWYNQGNVAIRPQDSPQVQSLLPPSYDDICDAVCVVFTGHNQSPTHETLKKMQPILVTKSIVKTLIDFLTARNLWYQHSEVSIGIHQPDGK</sequence>
<dbReference type="EMBL" id="JABBWM010000047">
    <property type="protein sequence ID" value="KAG2102532.1"/>
    <property type="molecule type" value="Genomic_DNA"/>
</dbReference>
<evidence type="ECO:0000313" key="3">
    <source>
        <dbReference type="Proteomes" id="UP000823399"/>
    </source>
</evidence>
<reference evidence="2" key="1">
    <citation type="journal article" date="2020" name="New Phytol.">
        <title>Comparative genomics reveals dynamic genome evolution in host specialist ectomycorrhizal fungi.</title>
        <authorList>
            <person name="Lofgren L.A."/>
            <person name="Nguyen N.H."/>
            <person name="Vilgalys R."/>
            <person name="Ruytinx J."/>
            <person name="Liao H.L."/>
            <person name="Branco S."/>
            <person name="Kuo A."/>
            <person name="LaButti K."/>
            <person name="Lipzen A."/>
            <person name="Andreopoulos W."/>
            <person name="Pangilinan J."/>
            <person name="Riley R."/>
            <person name="Hundley H."/>
            <person name="Na H."/>
            <person name="Barry K."/>
            <person name="Grigoriev I.V."/>
            <person name="Stajich J.E."/>
            <person name="Kennedy P.G."/>
        </authorList>
    </citation>
    <scope>NUCLEOTIDE SEQUENCE</scope>
    <source>
        <strain evidence="2">FC423</strain>
    </source>
</reference>
<accession>A0A9P7F1F5</accession>
<organism evidence="2 3">
    <name type="scientific">Suillus discolor</name>
    <dbReference type="NCBI Taxonomy" id="1912936"/>
    <lineage>
        <taxon>Eukaryota</taxon>
        <taxon>Fungi</taxon>
        <taxon>Dikarya</taxon>
        <taxon>Basidiomycota</taxon>
        <taxon>Agaricomycotina</taxon>
        <taxon>Agaricomycetes</taxon>
        <taxon>Agaricomycetidae</taxon>
        <taxon>Boletales</taxon>
        <taxon>Suillineae</taxon>
        <taxon>Suillaceae</taxon>
        <taxon>Suillus</taxon>
    </lineage>
</organism>
<dbReference type="GeneID" id="64693840"/>
<feature type="domain" description="DUF6570" evidence="1">
    <location>
        <begin position="2"/>
        <end position="113"/>
    </location>
</feature>
<evidence type="ECO:0000313" key="2">
    <source>
        <dbReference type="EMBL" id="KAG2102532.1"/>
    </source>
</evidence>
<dbReference type="InterPro" id="IPR046700">
    <property type="entry name" value="DUF6570"/>
</dbReference>
<evidence type="ECO:0000259" key="1">
    <source>
        <dbReference type="Pfam" id="PF20209"/>
    </source>
</evidence>
<keyword evidence="3" id="KW-1185">Reference proteome</keyword>
<dbReference type="Pfam" id="PF20209">
    <property type="entry name" value="DUF6570"/>
    <property type="match status" value="1"/>
</dbReference>
<name>A0A9P7F1F5_9AGAM</name>
<gene>
    <name evidence="2" type="ORF">F5147DRAFT_580991</name>
</gene>
<dbReference type="AlphaFoldDB" id="A0A9P7F1F5"/>
<protein>
    <recommendedName>
        <fullName evidence="1">DUF6570 domain-containing protein</fullName>
    </recommendedName>
</protein>
<dbReference type="RefSeq" id="XP_041290210.1">
    <property type="nucleotide sequence ID" value="XM_041431581.1"/>
</dbReference>
<dbReference type="Proteomes" id="UP000823399">
    <property type="component" value="Unassembled WGS sequence"/>
</dbReference>